<name>A0A4C1X982_EUMVA</name>
<reference evidence="2 3" key="1">
    <citation type="journal article" date="2019" name="Commun. Biol.">
        <title>The bagworm genome reveals a unique fibroin gene that provides high tensile strength.</title>
        <authorList>
            <person name="Kono N."/>
            <person name="Nakamura H."/>
            <person name="Ohtoshi R."/>
            <person name="Tomita M."/>
            <person name="Numata K."/>
            <person name="Arakawa K."/>
        </authorList>
    </citation>
    <scope>NUCLEOTIDE SEQUENCE [LARGE SCALE GENOMIC DNA]</scope>
</reference>
<evidence type="ECO:0000313" key="2">
    <source>
        <dbReference type="EMBL" id="GBP58904.1"/>
    </source>
</evidence>
<comment type="caution">
    <text evidence="2">The sequence shown here is derived from an EMBL/GenBank/DDBJ whole genome shotgun (WGS) entry which is preliminary data.</text>
</comment>
<dbReference type="Proteomes" id="UP000299102">
    <property type="component" value="Unassembled WGS sequence"/>
</dbReference>
<dbReference type="AlphaFoldDB" id="A0A4C1X982"/>
<accession>A0A4C1X982</accession>
<evidence type="ECO:0000256" key="1">
    <source>
        <dbReference type="SAM" id="MobiDB-lite"/>
    </source>
</evidence>
<sequence>MSFGTDGLRCSPYSRQDEQHYSSGTGAGAVRLRQMQLMTSSKITARFRFIADGRRTAFSRYHLPPAAYLPALRRTPPARRLRRALPIGPLLKKFTFLYLY</sequence>
<organism evidence="2 3">
    <name type="scientific">Eumeta variegata</name>
    <name type="common">Bagworm moth</name>
    <name type="synonym">Eumeta japonica</name>
    <dbReference type="NCBI Taxonomy" id="151549"/>
    <lineage>
        <taxon>Eukaryota</taxon>
        <taxon>Metazoa</taxon>
        <taxon>Ecdysozoa</taxon>
        <taxon>Arthropoda</taxon>
        <taxon>Hexapoda</taxon>
        <taxon>Insecta</taxon>
        <taxon>Pterygota</taxon>
        <taxon>Neoptera</taxon>
        <taxon>Endopterygota</taxon>
        <taxon>Lepidoptera</taxon>
        <taxon>Glossata</taxon>
        <taxon>Ditrysia</taxon>
        <taxon>Tineoidea</taxon>
        <taxon>Psychidae</taxon>
        <taxon>Oiketicinae</taxon>
        <taxon>Eumeta</taxon>
    </lineage>
</organism>
<dbReference type="EMBL" id="BGZK01000747">
    <property type="protein sequence ID" value="GBP58904.1"/>
    <property type="molecule type" value="Genomic_DNA"/>
</dbReference>
<proteinExistence type="predicted"/>
<gene>
    <name evidence="2" type="ORF">EVAR_54700_1</name>
</gene>
<keyword evidence="3" id="KW-1185">Reference proteome</keyword>
<feature type="region of interest" description="Disordered" evidence="1">
    <location>
        <begin position="1"/>
        <end position="25"/>
    </location>
</feature>
<protein>
    <submittedName>
        <fullName evidence="2">Uncharacterized protein</fullName>
    </submittedName>
</protein>
<evidence type="ECO:0000313" key="3">
    <source>
        <dbReference type="Proteomes" id="UP000299102"/>
    </source>
</evidence>